<comment type="function">
    <text evidence="10">Subunit of the replication factor C (RFC) complex which acts during elongation of primed DNA templates by DNA polymerases delta and epsilon, and is necessary for ATP-dependent loading of proliferating cell nuclear antigen (PCNA) onto primed DNA. This subunit binds to the primer-template junction. Binds the PO-B transcription element as well as other GA rich DNA sequences. Can bind single- or double-stranded DNA.</text>
</comment>
<dbReference type="AlphaFoldDB" id="A0A8V0YSN6"/>
<dbReference type="Gene3D" id="1.20.272.10">
    <property type="match status" value="1"/>
</dbReference>
<evidence type="ECO:0000256" key="4">
    <source>
        <dbReference type="ARBA" id="ARBA00022553"/>
    </source>
</evidence>
<dbReference type="CDD" id="cd00009">
    <property type="entry name" value="AAA"/>
    <property type="match status" value="1"/>
</dbReference>
<dbReference type="PROSITE" id="PS50172">
    <property type="entry name" value="BRCT"/>
    <property type="match status" value="1"/>
</dbReference>
<feature type="compositionally biased region" description="Basic residues" evidence="13">
    <location>
        <begin position="1127"/>
        <end position="1136"/>
    </location>
</feature>
<dbReference type="CDD" id="cd17752">
    <property type="entry name" value="BRCT_RFC1"/>
    <property type="match status" value="1"/>
</dbReference>
<dbReference type="GO" id="GO:0005634">
    <property type="term" value="C:nucleus"/>
    <property type="evidence" value="ECO:0000318"/>
    <property type="project" value="GO_Central"/>
</dbReference>
<dbReference type="Pfam" id="PF00004">
    <property type="entry name" value="AAA"/>
    <property type="match status" value="1"/>
</dbReference>
<evidence type="ECO:0000313" key="15">
    <source>
        <dbReference type="Ensembl" id="ENSGALP00010019200.1"/>
    </source>
</evidence>
<evidence type="ECO:0000256" key="2">
    <source>
        <dbReference type="ARBA" id="ARBA00006116"/>
    </source>
</evidence>
<dbReference type="InterPro" id="IPR001357">
    <property type="entry name" value="BRCT_dom"/>
</dbReference>
<evidence type="ECO:0000256" key="12">
    <source>
        <dbReference type="PIRNR" id="PIRNR036578"/>
    </source>
</evidence>
<feature type="compositionally biased region" description="Basic and acidic residues" evidence="13">
    <location>
        <begin position="331"/>
        <end position="341"/>
    </location>
</feature>
<dbReference type="OrthoDB" id="446168at2759"/>
<dbReference type="PANTHER" id="PTHR23389:SF6">
    <property type="entry name" value="REPLICATION FACTOR C SUBUNIT 1"/>
    <property type="match status" value="1"/>
</dbReference>
<dbReference type="FunCoup" id="A0A8V0YSN6">
    <property type="interactions" value="2185"/>
</dbReference>
<dbReference type="SUPFAM" id="SSF48019">
    <property type="entry name" value="post-AAA+ oligomerization domain-like"/>
    <property type="match status" value="1"/>
</dbReference>
<dbReference type="GO" id="GO:0031391">
    <property type="term" value="C:Elg1 RFC-like complex"/>
    <property type="evidence" value="ECO:0007669"/>
    <property type="project" value="Ensembl"/>
</dbReference>
<evidence type="ECO:0000256" key="8">
    <source>
        <dbReference type="ARBA" id="ARBA00023125"/>
    </source>
</evidence>
<dbReference type="InterPro" id="IPR003959">
    <property type="entry name" value="ATPase_AAA_core"/>
</dbReference>
<dbReference type="InterPro" id="IPR036420">
    <property type="entry name" value="BRCT_dom_sf"/>
</dbReference>
<keyword evidence="9 12" id="KW-0539">Nucleus</keyword>
<feature type="compositionally biased region" description="Basic and acidic residues" evidence="13">
    <location>
        <begin position="498"/>
        <end position="508"/>
    </location>
</feature>
<dbReference type="FunFam" id="3.40.50.300:FF:000395">
    <property type="entry name" value="Replication factor C subunit 1"/>
    <property type="match status" value="1"/>
</dbReference>
<proteinExistence type="evidence at protein level"/>
<dbReference type="PIRSF" id="PIRSF036578">
    <property type="entry name" value="RFC1"/>
    <property type="match status" value="1"/>
</dbReference>
<keyword evidence="6 12" id="KW-0547">Nucleotide-binding</keyword>
<evidence type="ECO:0000256" key="5">
    <source>
        <dbReference type="ARBA" id="ARBA00022705"/>
    </source>
</evidence>
<dbReference type="GeneTree" id="ENSGT00730000111066"/>
<keyword evidence="4" id="KW-0597">Phosphoprotein</keyword>
<dbReference type="GO" id="GO:0061860">
    <property type="term" value="F:DNA clamp unloader activity"/>
    <property type="evidence" value="ECO:0000318"/>
    <property type="project" value="GO_Central"/>
</dbReference>
<evidence type="ECO:0000256" key="9">
    <source>
        <dbReference type="ARBA" id="ARBA00023242"/>
    </source>
</evidence>
<keyword evidence="5 12" id="KW-0235">DNA replication</keyword>
<keyword evidence="17" id="KW-1267">Proteomics identification</keyword>
<dbReference type="Gene3D" id="3.40.50.300">
    <property type="entry name" value="P-loop containing nucleotide triphosphate hydrolases"/>
    <property type="match status" value="1"/>
</dbReference>
<dbReference type="Pfam" id="PF25361">
    <property type="entry name" value="AAA_lid_RFC1"/>
    <property type="match status" value="1"/>
</dbReference>
<dbReference type="InterPro" id="IPR003593">
    <property type="entry name" value="AAA+_ATPase"/>
</dbReference>
<evidence type="ECO:0000313" key="16">
    <source>
        <dbReference type="Proteomes" id="UP000000539"/>
    </source>
</evidence>
<feature type="region of interest" description="Disordered" evidence="13">
    <location>
        <begin position="187"/>
        <end position="385"/>
    </location>
</feature>
<feature type="compositionally biased region" description="Basic and acidic residues" evidence="13">
    <location>
        <begin position="529"/>
        <end position="543"/>
    </location>
</feature>
<evidence type="ECO:0000256" key="11">
    <source>
        <dbReference type="ARBA" id="ARBA00064311"/>
    </source>
</evidence>
<dbReference type="FunFam" id="3.40.50.10190:FF:000001">
    <property type="entry name" value="Replication factor C subunit 1"/>
    <property type="match status" value="1"/>
</dbReference>
<dbReference type="GO" id="GO:0003677">
    <property type="term" value="F:DNA binding"/>
    <property type="evidence" value="ECO:0000318"/>
    <property type="project" value="GO_Central"/>
</dbReference>
<feature type="compositionally biased region" description="Basic and acidic residues" evidence="13">
    <location>
        <begin position="348"/>
        <end position="384"/>
    </location>
</feature>
<dbReference type="SUPFAM" id="SSF52540">
    <property type="entry name" value="P-loop containing nucleoside triphosphate hydrolases"/>
    <property type="match status" value="1"/>
</dbReference>
<dbReference type="GO" id="GO:0016887">
    <property type="term" value="F:ATP hydrolysis activity"/>
    <property type="evidence" value="ECO:0007669"/>
    <property type="project" value="InterPro"/>
</dbReference>
<dbReference type="InterPro" id="IPR013725">
    <property type="entry name" value="DNA_replication_fac_RFC1_C"/>
</dbReference>
<keyword evidence="7 12" id="KW-0067">ATP-binding</keyword>
<evidence type="ECO:0007829" key="17">
    <source>
        <dbReference type="PeptideAtlas" id="A0A8V0YSN6"/>
    </source>
</evidence>
<evidence type="ECO:0000256" key="10">
    <source>
        <dbReference type="ARBA" id="ARBA00054501"/>
    </source>
</evidence>
<reference evidence="15" key="1">
    <citation type="submission" date="2020-11" db="EMBL/GenBank/DDBJ databases">
        <title>Gallus gallus (Chicken) genome, bGalGal1, GRCg7b, maternal haplotype autosomes + Z &amp; W.</title>
        <authorList>
            <person name="Warren W."/>
            <person name="Formenti G."/>
            <person name="Fedrigo O."/>
            <person name="Haase B."/>
            <person name="Mountcastle J."/>
            <person name="Balacco J."/>
            <person name="Tracey A."/>
            <person name="Schneider V."/>
            <person name="Okimoto R."/>
            <person name="Cheng H."/>
            <person name="Hawken R."/>
            <person name="Howe K."/>
            <person name="Jarvis E.D."/>
        </authorList>
    </citation>
    <scope>NUCLEOTIDE SEQUENCE [LARGE SCALE GENOMIC DNA]</scope>
    <source>
        <strain evidence="15">Broiler</strain>
    </source>
</reference>
<dbReference type="GO" id="GO:0005654">
    <property type="term" value="C:nucleoplasm"/>
    <property type="evidence" value="ECO:0007669"/>
    <property type="project" value="Ensembl"/>
</dbReference>
<evidence type="ECO:0000256" key="13">
    <source>
        <dbReference type="SAM" id="MobiDB-lite"/>
    </source>
</evidence>
<dbReference type="SUPFAM" id="SSF52113">
    <property type="entry name" value="BRCT domain"/>
    <property type="match status" value="1"/>
</dbReference>
<keyword evidence="8" id="KW-0238">DNA-binding</keyword>
<evidence type="ECO:0000256" key="6">
    <source>
        <dbReference type="ARBA" id="ARBA00022741"/>
    </source>
</evidence>
<feature type="compositionally biased region" description="Basic and acidic residues" evidence="13">
    <location>
        <begin position="25"/>
        <end position="47"/>
    </location>
</feature>
<dbReference type="CDD" id="cd18140">
    <property type="entry name" value="HLD_clamp_RFC"/>
    <property type="match status" value="1"/>
</dbReference>
<dbReference type="Gene3D" id="3.40.50.10190">
    <property type="entry name" value="BRCT domain"/>
    <property type="match status" value="1"/>
</dbReference>
<feature type="region of interest" description="Disordered" evidence="13">
    <location>
        <begin position="1"/>
        <end position="106"/>
    </location>
</feature>
<evidence type="ECO:0000256" key="1">
    <source>
        <dbReference type="ARBA" id="ARBA00004123"/>
    </source>
</evidence>
<feature type="region of interest" description="Disordered" evidence="13">
    <location>
        <begin position="498"/>
        <end position="548"/>
    </location>
</feature>
<feature type="compositionally biased region" description="Acidic residues" evidence="13">
    <location>
        <begin position="1101"/>
        <end position="1121"/>
    </location>
</feature>
<gene>
    <name evidence="15" type="primary">RFC1</name>
</gene>
<evidence type="ECO:0000256" key="7">
    <source>
        <dbReference type="ARBA" id="ARBA00022840"/>
    </source>
</evidence>
<dbReference type="GO" id="GO:0006281">
    <property type="term" value="P:DNA repair"/>
    <property type="evidence" value="ECO:0007669"/>
    <property type="project" value="InterPro"/>
</dbReference>
<dbReference type="Gene3D" id="1.10.8.60">
    <property type="match status" value="1"/>
</dbReference>
<dbReference type="GlyGen" id="A0A8V0YSN6">
    <property type="glycosylation" value="1 site"/>
</dbReference>
<dbReference type="InterPro" id="IPR047854">
    <property type="entry name" value="RFC_lid"/>
</dbReference>
<comment type="subcellular location">
    <subcellularLocation>
        <location evidence="1 12">Nucleus</location>
    </subcellularLocation>
</comment>
<dbReference type="GO" id="GO:0005663">
    <property type="term" value="C:DNA replication factor C complex"/>
    <property type="evidence" value="ECO:0007669"/>
    <property type="project" value="Ensembl"/>
</dbReference>
<dbReference type="Pfam" id="PF08519">
    <property type="entry name" value="RFC1"/>
    <property type="match status" value="1"/>
</dbReference>
<feature type="compositionally biased region" description="Basic and acidic residues" evidence="13">
    <location>
        <begin position="1137"/>
        <end position="1152"/>
    </location>
</feature>
<feature type="compositionally biased region" description="Basic and acidic residues" evidence="13">
    <location>
        <begin position="285"/>
        <end position="300"/>
    </location>
</feature>
<dbReference type="InterPro" id="IPR012178">
    <property type="entry name" value="RFC1"/>
</dbReference>
<evidence type="ECO:0000256" key="3">
    <source>
        <dbReference type="ARBA" id="ARBA00020401"/>
    </source>
</evidence>
<sequence length="1158" mass="129541">MAATPGGGDTKEDIRKFFGVVPPGKRQESEAVKKSEKIKNGEGESSGKKRGKETKVKSSPSEDVPKQKQAYKKKRIIYDSDSEEEVQSVKKTKKPSEKKAATPKLGKVLKQHPVVYVSETDEEDDFVSKRISLKPKENGTSAISCPGTATVKKGEVKPQAKTKLLSPVKLTPTSALDYFGTRSVQRSEKKLVASKRKEPSESRDSTLDDEAIARQLQLEEDSELERQLHEDEEFARTLAMLDETPQKKKARRDSEEQTVLSIKSSPNVTERYKQSQRVKAANSAHEVKEQTKSENSKEPNLHPQSSDGKTARALTEKTLPLKPTSKLVALKQKEETTKRESGTQNLLSKEKNAMGKEEKRTPKKEKISPKKAESISPEDSEKRRNNYQAYRSFLNREGPKALGSKEIPQGAENCLEGLTFVITGVLESIERDEAKSLIERYGGKVTGNVSKKTNYLVMGRDCGQSKCEKASTLGTKIIDEDGLFDLVRTMPGKKSKYELAAETEAKKTESRHKKTPQKIESGKRNFSPLKREADRKKSNHTPEKGGPFKSVKKEATAIQKLKDFEHQTVEKKEAPKPKGNFVSERSEDRTETLLWVDKYKPVSLKAIIGQQGEQSCANKLLRWLRSWHKNTSEDGQAKTNKSGGKDDGASFKAALLSGPPGVGKTTTASLVCKELGYSYVELNASDTRSKNSLKEVVAESLNNTSIKDFCSGTSSSVSGKHVLIMDEVDGMAGNEDRGGIQELIGLIRHTKVPIICMCNDRNHPKIRSLVHYCFDLRFQRPRLEQIKGAMMSIAFKEGLKIPPPAMNEIILAANQDIRQVLHNLNMWCAKDKSLTYDEAKTDASRAKKDIKLGPFDVVRKVFAAGEEASRMSLIDKSDLFFHDYSLAPLFVQENYVHVKPAAAGGDLKKHLMLLSRAADSICDGDLVDKQIRTKQSWNLLPTQAIYSSVLPGELMRGYMAQFPVFPNWLGKFSSTGKHERIIQELAMHMSLRTQACKRTVNMEYLSHLRDALVQPLKDFGADGVQNAIAFMDSYCLMKEDIENIMEISMWGGKPSPFSKLDPKVKAAFTRAYNKEVHLTPYSLHSVKTSRRQSGSMGTSELNEELNVEEIQSDEDEQDTVESDAMIKQKKGKSSKLPKREKNEETTKKEGKRKEKTRH</sequence>
<comment type="subunit">
    <text evidence="11">Large subunit of the RFC complex, an heteropentameric complex consisting of RFC1 and four small subunits RFC2, RFC3, RFC4 and RFC5; the RFC complex interacts with PCNA and the interaction involves RFC1.</text>
</comment>
<dbReference type="Ensembl" id="ENSGALT00010032446.1">
    <property type="protein sequence ID" value="ENSGALP00010019200.1"/>
    <property type="gene ID" value="ENSGALG00010013477.1"/>
</dbReference>
<dbReference type="GO" id="GO:0003689">
    <property type="term" value="F:DNA clamp loader activity"/>
    <property type="evidence" value="ECO:0007669"/>
    <property type="project" value="UniProtKB-UniRule"/>
</dbReference>
<dbReference type="InterPro" id="IPR008921">
    <property type="entry name" value="DNA_pol3_clamp-load_cplx_C"/>
</dbReference>
<dbReference type="Pfam" id="PF00533">
    <property type="entry name" value="BRCT"/>
    <property type="match status" value="1"/>
</dbReference>
<feature type="compositionally biased region" description="Polar residues" evidence="13">
    <location>
        <begin position="257"/>
        <end position="268"/>
    </location>
</feature>
<dbReference type="GO" id="GO:0006261">
    <property type="term" value="P:DNA-templated DNA replication"/>
    <property type="evidence" value="ECO:0007669"/>
    <property type="project" value="Ensembl"/>
</dbReference>
<protein>
    <recommendedName>
        <fullName evidence="3 12">Replication factor C subunit 1</fullName>
    </recommendedName>
</protein>
<dbReference type="Proteomes" id="UP000000539">
    <property type="component" value="Chromosome 4"/>
</dbReference>
<dbReference type="InterPro" id="IPR027417">
    <property type="entry name" value="P-loop_NTPase"/>
</dbReference>
<reference evidence="15" key="3">
    <citation type="submission" date="2025-09" db="UniProtKB">
        <authorList>
            <consortium name="Ensembl"/>
        </authorList>
    </citation>
    <scope>IDENTIFICATION</scope>
    <source>
        <strain evidence="15">broiler</strain>
    </source>
</reference>
<reference evidence="15" key="2">
    <citation type="submission" date="2025-08" db="UniProtKB">
        <authorList>
            <consortium name="Ensembl"/>
        </authorList>
    </citation>
    <scope>IDENTIFICATION</scope>
    <source>
        <strain evidence="15">broiler</strain>
    </source>
</reference>
<organism evidence="15 16">
    <name type="scientific">Gallus gallus</name>
    <name type="common">Chicken</name>
    <dbReference type="NCBI Taxonomy" id="9031"/>
    <lineage>
        <taxon>Eukaryota</taxon>
        <taxon>Metazoa</taxon>
        <taxon>Chordata</taxon>
        <taxon>Craniata</taxon>
        <taxon>Vertebrata</taxon>
        <taxon>Euteleostomi</taxon>
        <taxon>Archelosauria</taxon>
        <taxon>Archosauria</taxon>
        <taxon>Dinosauria</taxon>
        <taxon>Saurischia</taxon>
        <taxon>Theropoda</taxon>
        <taxon>Coelurosauria</taxon>
        <taxon>Aves</taxon>
        <taxon>Neognathae</taxon>
        <taxon>Galloanserae</taxon>
        <taxon>Galliformes</taxon>
        <taxon>Phasianidae</taxon>
        <taxon>Phasianinae</taxon>
        <taxon>Gallus</taxon>
    </lineage>
</organism>
<dbReference type="SMART" id="SM00382">
    <property type="entry name" value="AAA"/>
    <property type="match status" value="1"/>
</dbReference>
<dbReference type="SMART" id="SM00292">
    <property type="entry name" value="BRCT"/>
    <property type="match status" value="1"/>
</dbReference>
<accession>A0A8V0YSN6</accession>
<name>A0A8V0YSN6_CHICK</name>
<feature type="compositionally biased region" description="Polar residues" evidence="13">
    <location>
        <begin position="1091"/>
        <end position="1100"/>
    </location>
</feature>
<evidence type="ECO:0000259" key="14">
    <source>
        <dbReference type="PROSITE" id="PS50172"/>
    </source>
</evidence>
<dbReference type="FunFam" id="1.20.272.10:FF:000005">
    <property type="entry name" value="Replication factor C subunit 1"/>
    <property type="match status" value="1"/>
</dbReference>
<feature type="domain" description="BRCT" evidence="14">
    <location>
        <begin position="410"/>
        <end position="488"/>
    </location>
</feature>
<keyword evidence="16" id="KW-1185">Reference proteome</keyword>
<dbReference type="GO" id="GO:0005524">
    <property type="term" value="F:ATP binding"/>
    <property type="evidence" value="ECO:0007669"/>
    <property type="project" value="UniProtKB-UniRule"/>
</dbReference>
<dbReference type="FunFam" id="1.10.8.60:FF:000021">
    <property type="entry name" value="Replication factor C subunit 1"/>
    <property type="match status" value="1"/>
</dbReference>
<feature type="region of interest" description="Disordered" evidence="13">
    <location>
        <begin position="1086"/>
        <end position="1158"/>
    </location>
</feature>
<comment type="similarity">
    <text evidence="2 12">Belongs to the activator 1 large subunit family.</text>
</comment>
<dbReference type="PANTHER" id="PTHR23389">
    <property type="entry name" value="CHROMOSOME TRANSMISSION FIDELITY FACTOR 18"/>
    <property type="match status" value="1"/>
</dbReference>
<feature type="compositionally biased region" description="Basic and acidic residues" evidence="13">
    <location>
        <begin position="187"/>
        <end position="206"/>
    </location>
</feature>